<evidence type="ECO:0000313" key="2">
    <source>
        <dbReference type="EMBL" id="KDN87589.1"/>
    </source>
</evidence>
<dbReference type="Proteomes" id="UP000027178">
    <property type="component" value="Unassembled WGS sequence"/>
</dbReference>
<comment type="caution">
    <text evidence="2">The sequence shown here is derived from an EMBL/GenBank/DDBJ whole genome shotgun (WGS) entry which is preliminary data.</text>
</comment>
<feature type="region of interest" description="Disordered" evidence="1">
    <location>
        <begin position="1"/>
        <end position="107"/>
    </location>
</feature>
<dbReference type="AlphaFoldDB" id="A0A066Z5R1"/>
<keyword evidence="3" id="KW-1185">Reference proteome</keyword>
<proteinExistence type="predicted"/>
<gene>
    <name evidence="2" type="ORF">KCH_06450</name>
</gene>
<evidence type="ECO:0000256" key="1">
    <source>
        <dbReference type="SAM" id="MobiDB-lite"/>
    </source>
</evidence>
<evidence type="ECO:0000313" key="3">
    <source>
        <dbReference type="Proteomes" id="UP000027178"/>
    </source>
</evidence>
<organism evidence="2 3">
    <name type="scientific">Kitasatospora cheerisanensis KCTC 2395</name>
    <dbReference type="NCBI Taxonomy" id="1348663"/>
    <lineage>
        <taxon>Bacteria</taxon>
        <taxon>Bacillati</taxon>
        <taxon>Actinomycetota</taxon>
        <taxon>Actinomycetes</taxon>
        <taxon>Kitasatosporales</taxon>
        <taxon>Streptomycetaceae</taxon>
        <taxon>Kitasatospora</taxon>
    </lineage>
</organism>
<feature type="compositionally biased region" description="Polar residues" evidence="1">
    <location>
        <begin position="28"/>
        <end position="39"/>
    </location>
</feature>
<dbReference type="EMBL" id="JNBY01000026">
    <property type="protein sequence ID" value="KDN87589.1"/>
    <property type="molecule type" value="Genomic_DNA"/>
</dbReference>
<name>A0A066Z5R1_9ACTN</name>
<dbReference type="HOGENOM" id="CLU_2206510_0_0_11"/>
<reference evidence="2 3" key="1">
    <citation type="submission" date="2014-05" db="EMBL/GenBank/DDBJ databases">
        <title>Draft Genome Sequence of Kitasatospora cheerisanensis KCTC 2395.</title>
        <authorList>
            <person name="Nam D.H."/>
        </authorList>
    </citation>
    <scope>NUCLEOTIDE SEQUENCE [LARGE SCALE GENOMIC DNA]</scope>
    <source>
        <strain evidence="2 3">KCTC 2395</strain>
    </source>
</reference>
<protein>
    <submittedName>
        <fullName evidence="2">Uncharacterized protein</fullName>
    </submittedName>
</protein>
<sequence length="107" mass="11410">MTRRPPANGALTPSRRRCASICGPPPCTTTGRSPAYRSSTTERAKDAVNSRSTMAFPPNLTTTAAPAYGRSPARQDSRSTAVSSTLHRDLGEVYLTQDSSTRHEAGT</sequence>
<feature type="compositionally biased region" description="Polar residues" evidence="1">
    <location>
        <begin position="49"/>
        <end position="64"/>
    </location>
</feature>
<accession>A0A066Z5R1</accession>